<feature type="region of interest" description="Disordered" evidence="2">
    <location>
        <begin position="49"/>
        <end position="139"/>
    </location>
</feature>
<protein>
    <recommendedName>
        <fullName evidence="3">Reverse transcriptase domain-containing protein</fullName>
    </recommendedName>
</protein>
<dbReference type="EnsemblPlants" id="evm.model.04.873">
    <property type="protein sequence ID" value="cds.evm.model.04.873"/>
    <property type="gene ID" value="evm.TU.04.873"/>
</dbReference>
<feature type="compositionally biased region" description="Polar residues" evidence="2">
    <location>
        <begin position="63"/>
        <end position="72"/>
    </location>
</feature>
<dbReference type="Gramene" id="evm.model.04.873">
    <property type="protein sequence ID" value="cds.evm.model.04.873"/>
    <property type="gene ID" value="evm.TU.04.873"/>
</dbReference>
<evidence type="ECO:0000256" key="2">
    <source>
        <dbReference type="SAM" id="MobiDB-lite"/>
    </source>
</evidence>
<dbReference type="InterPro" id="IPR043128">
    <property type="entry name" value="Rev_trsase/Diguanyl_cyclase"/>
</dbReference>
<dbReference type="Proteomes" id="UP000596661">
    <property type="component" value="Chromosome 4"/>
</dbReference>
<evidence type="ECO:0000313" key="4">
    <source>
        <dbReference type="EnsemblPlants" id="cds.evm.model.04.873"/>
    </source>
</evidence>
<evidence type="ECO:0000259" key="3">
    <source>
        <dbReference type="Pfam" id="PF00078"/>
    </source>
</evidence>
<evidence type="ECO:0000256" key="1">
    <source>
        <dbReference type="SAM" id="Coils"/>
    </source>
</evidence>
<dbReference type="Gene3D" id="3.30.70.270">
    <property type="match status" value="1"/>
</dbReference>
<accession>A0A803PJ25</accession>
<name>A0A803PJ25_CANSA</name>
<dbReference type="Pfam" id="PF00078">
    <property type="entry name" value="RVT_1"/>
    <property type="match status" value="1"/>
</dbReference>
<dbReference type="CDD" id="cd01647">
    <property type="entry name" value="RT_LTR"/>
    <property type="match status" value="1"/>
</dbReference>
<reference evidence="4" key="2">
    <citation type="submission" date="2021-03" db="UniProtKB">
        <authorList>
            <consortium name="EnsemblPlants"/>
        </authorList>
    </citation>
    <scope>IDENTIFICATION</scope>
</reference>
<feature type="compositionally biased region" description="Basic residues" evidence="2">
    <location>
        <begin position="89"/>
        <end position="101"/>
    </location>
</feature>
<reference evidence="4" key="1">
    <citation type="submission" date="2018-11" db="EMBL/GenBank/DDBJ databases">
        <authorList>
            <person name="Grassa J C."/>
        </authorList>
    </citation>
    <scope>NUCLEOTIDE SEQUENCE [LARGE SCALE GENOMIC DNA]</scope>
</reference>
<proteinExistence type="predicted"/>
<sequence>MSEEDKMFNFLSGLQPWAQVELRRQAVIDLPSAIVVSEKLVDYKYNSNLSQGKKNDGTGGNNQKGSQINTKKSVVVDYKYNSNPSQGHNSKKSTVRKKNNHKQPSLPKGGQNQEHKKKDGTGGNNQKGSQTNTKKEERFALKEIKPDQWVEVLDEVAELLEEFADTMSDELPKELPPRRAIDHKIELVPGAVPPAKAPNKMGPSELEELKKQLNEVVESGYMVPSKAPYGAPILFQKKSDGKLDLQAGYWKVQIAVGDEAKTTCVTKYKSFEFLVMHFGLTNAPATFCNLMNDVLYEFLDQFVVVYLDDIVIYNNSLEEHLQQLRKVLTKLREEKLYIKKEKCEFCRK</sequence>
<evidence type="ECO:0000313" key="5">
    <source>
        <dbReference type="Proteomes" id="UP000596661"/>
    </source>
</evidence>
<organism evidence="4 5">
    <name type="scientific">Cannabis sativa</name>
    <name type="common">Hemp</name>
    <name type="synonym">Marijuana</name>
    <dbReference type="NCBI Taxonomy" id="3483"/>
    <lineage>
        <taxon>Eukaryota</taxon>
        <taxon>Viridiplantae</taxon>
        <taxon>Streptophyta</taxon>
        <taxon>Embryophyta</taxon>
        <taxon>Tracheophyta</taxon>
        <taxon>Spermatophyta</taxon>
        <taxon>Magnoliopsida</taxon>
        <taxon>eudicotyledons</taxon>
        <taxon>Gunneridae</taxon>
        <taxon>Pentapetalae</taxon>
        <taxon>rosids</taxon>
        <taxon>fabids</taxon>
        <taxon>Rosales</taxon>
        <taxon>Cannabaceae</taxon>
        <taxon>Cannabis</taxon>
    </lineage>
</organism>
<dbReference type="FunFam" id="3.30.70.270:FF:000003">
    <property type="entry name" value="Transposon Ty3-G Gag-Pol polyprotein"/>
    <property type="match status" value="1"/>
</dbReference>
<dbReference type="AlphaFoldDB" id="A0A803PJ25"/>
<dbReference type="InterPro" id="IPR053134">
    <property type="entry name" value="RNA-dir_DNA_polymerase"/>
</dbReference>
<dbReference type="PANTHER" id="PTHR24559">
    <property type="entry name" value="TRANSPOSON TY3-I GAG-POL POLYPROTEIN"/>
    <property type="match status" value="1"/>
</dbReference>
<dbReference type="InterPro" id="IPR000477">
    <property type="entry name" value="RT_dom"/>
</dbReference>
<feature type="domain" description="Reverse transcriptase" evidence="3">
    <location>
        <begin position="242"/>
        <end position="346"/>
    </location>
</feature>
<dbReference type="SUPFAM" id="SSF56672">
    <property type="entry name" value="DNA/RNA polymerases"/>
    <property type="match status" value="1"/>
</dbReference>
<feature type="coiled-coil region" evidence="1">
    <location>
        <begin position="314"/>
        <end position="341"/>
    </location>
</feature>
<dbReference type="InterPro" id="IPR043502">
    <property type="entry name" value="DNA/RNA_pol_sf"/>
</dbReference>
<dbReference type="Gene3D" id="3.10.10.10">
    <property type="entry name" value="HIV Type 1 Reverse Transcriptase, subunit A, domain 1"/>
    <property type="match status" value="2"/>
</dbReference>
<dbReference type="EMBL" id="UZAU01000369">
    <property type="status" value="NOT_ANNOTATED_CDS"/>
    <property type="molecule type" value="Genomic_DNA"/>
</dbReference>
<dbReference type="PANTHER" id="PTHR24559:SF443">
    <property type="entry name" value="RNA-DIRECTED DNA POLYMERASE HOMOLOG"/>
    <property type="match status" value="1"/>
</dbReference>
<keyword evidence="1" id="KW-0175">Coiled coil</keyword>
<keyword evidence="5" id="KW-1185">Reference proteome</keyword>